<feature type="compositionally biased region" description="Basic residues" evidence="2">
    <location>
        <begin position="1"/>
        <end position="10"/>
    </location>
</feature>
<name>A0ABQ8YM08_9EUKA</name>
<accession>A0ABQ8YM08</accession>
<dbReference type="Gene3D" id="3.90.640.10">
    <property type="entry name" value="Actin, Chain A, domain 4"/>
    <property type="match status" value="1"/>
</dbReference>
<dbReference type="PRINTS" id="PR00190">
    <property type="entry name" value="ACTIN"/>
</dbReference>
<evidence type="ECO:0000256" key="1">
    <source>
        <dbReference type="RuleBase" id="RU000487"/>
    </source>
</evidence>
<dbReference type="EMBL" id="JAOAOG010000143">
    <property type="protein sequence ID" value="KAJ6245664.1"/>
    <property type="molecule type" value="Genomic_DNA"/>
</dbReference>
<feature type="compositionally biased region" description="Basic and acidic residues" evidence="2">
    <location>
        <begin position="11"/>
        <end position="24"/>
    </location>
</feature>
<comment type="caution">
    <text evidence="3">The sequence shown here is derived from an EMBL/GenBank/DDBJ whole genome shotgun (WGS) entry which is preliminary data.</text>
</comment>
<dbReference type="PANTHER" id="PTHR11937">
    <property type="entry name" value="ACTIN"/>
    <property type="match status" value="1"/>
</dbReference>
<dbReference type="Pfam" id="PF00022">
    <property type="entry name" value="Actin"/>
    <property type="match status" value="1"/>
</dbReference>
<dbReference type="InterPro" id="IPR043129">
    <property type="entry name" value="ATPase_NBD"/>
</dbReference>
<protein>
    <submittedName>
        <fullName evidence="3">Actin-7-related</fullName>
    </submittedName>
</protein>
<keyword evidence="4" id="KW-1185">Reference proteome</keyword>
<evidence type="ECO:0000313" key="3">
    <source>
        <dbReference type="EMBL" id="KAJ6245664.1"/>
    </source>
</evidence>
<dbReference type="SMART" id="SM00268">
    <property type="entry name" value="ACTIN"/>
    <property type="match status" value="1"/>
</dbReference>
<feature type="region of interest" description="Disordered" evidence="2">
    <location>
        <begin position="1"/>
        <end position="24"/>
    </location>
</feature>
<sequence>MWPKLIRKDRKTKEPNQEEKEKSFKKDNIYEDQIPVIIDNGMYMVRAGFHRSSSPRAVFRTVVGRKRERVKVNLEKDCYVGEEAQSKRTILRLTCPLENGLVTNWNDMEKIWHHTFYNELRAAPEYHRVFLTHKMDDQEQELQTEKITEIMFETFNAPFLYISHPEKLSLVTSFWDTGISVDLGYSMTTIRAYHNRNPIKESSARTNLGGMHLTNYLRKLIWERGYSFNTLHAGIDISRDIKEQLCYVALDFEKEIINASKSSEKKDYELPDGEVFELGEETLRCPEALFQPSLLGLEEDGIHKLVHESIMKCEKGLWEKLYKNIFISGGSSMFGGLADRLQKEISDLAPQNMKVKVVAPPERKYSTWIGANLLISDSTFLNKWISNKEYQEKGPSIAHNFFL</sequence>
<evidence type="ECO:0000313" key="4">
    <source>
        <dbReference type="Proteomes" id="UP001150062"/>
    </source>
</evidence>
<dbReference type="SUPFAM" id="SSF53067">
    <property type="entry name" value="Actin-like ATPase domain"/>
    <property type="match status" value="2"/>
</dbReference>
<comment type="similarity">
    <text evidence="1">Belongs to the actin family.</text>
</comment>
<dbReference type="Gene3D" id="3.30.420.40">
    <property type="match status" value="2"/>
</dbReference>
<evidence type="ECO:0000256" key="2">
    <source>
        <dbReference type="SAM" id="MobiDB-lite"/>
    </source>
</evidence>
<dbReference type="Proteomes" id="UP001150062">
    <property type="component" value="Unassembled WGS sequence"/>
</dbReference>
<proteinExistence type="inferred from homology"/>
<gene>
    <name evidence="3" type="ORF">M0813_20084</name>
</gene>
<reference evidence="3" key="1">
    <citation type="submission" date="2022-08" db="EMBL/GenBank/DDBJ databases">
        <title>Novel sulfate-reducing endosymbionts in the free-living metamonad Anaeramoeba.</title>
        <authorList>
            <person name="Jerlstrom-Hultqvist J."/>
            <person name="Cepicka I."/>
            <person name="Gallot-Lavallee L."/>
            <person name="Salas-Leiva D."/>
            <person name="Curtis B.A."/>
            <person name="Zahonova K."/>
            <person name="Pipaliya S."/>
            <person name="Dacks J."/>
            <person name="Roger A.J."/>
        </authorList>
    </citation>
    <scope>NUCLEOTIDE SEQUENCE</scope>
    <source>
        <strain evidence="3">Schooner1</strain>
    </source>
</reference>
<organism evidence="3 4">
    <name type="scientific">Anaeramoeba flamelloides</name>
    <dbReference type="NCBI Taxonomy" id="1746091"/>
    <lineage>
        <taxon>Eukaryota</taxon>
        <taxon>Metamonada</taxon>
        <taxon>Anaeramoebidae</taxon>
        <taxon>Anaeramoeba</taxon>
    </lineage>
</organism>
<dbReference type="InterPro" id="IPR004000">
    <property type="entry name" value="Actin"/>
</dbReference>